<keyword evidence="1" id="KW-0472">Membrane</keyword>
<evidence type="ECO:0000313" key="2">
    <source>
        <dbReference type="EMBL" id="MBD0416798.1"/>
    </source>
</evidence>
<evidence type="ECO:0000313" key="3">
    <source>
        <dbReference type="Proteomes" id="UP000643405"/>
    </source>
</evidence>
<feature type="transmembrane region" description="Helical" evidence="1">
    <location>
        <begin position="73"/>
        <end position="92"/>
    </location>
</feature>
<name>A0A8J6PYG3_9HYPH</name>
<proteinExistence type="predicted"/>
<feature type="transmembrane region" description="Helical" evidence="1">
    <location>
        <begin position="48"/>
        <end position="66"/>
    </location>
</feature>
<dbReference type="EMBL" id="JACVVX010000007">
    <property type="protein sequence ID" value="MBD0416798.1"/>
    <property type="molecule type" value="Genomic_DNA"/>
</dbReference>
<comment type="caution">
    <text evidence="2">The sequence shown here is derived from an EMBL/GenBank/DDBJ whole genome shotgun (WGS) entry which is preliminary data.</text>
</comment>
<feature type="transmembrane region" description="Helical" evidence="1">
    <location>
        <begin position="121"/>
        <end position="141"/>
    </location>
</feature>
<evidence type="ECO:0000256" key="1">
    <source>
        <dbReference type="SAM" id="Phobius"/>
    </source>
</evidence>
<organism evidence="2 3">
    <name type="scientific">Oryzicola mucosus</name>
    <dbReference type="NCBI Taxonomy" id="2767425"/>
    <lineage>
        <taxon>Bacteria</taxon>
        <taxon>Pseudomonadati</taxon>
        <taxon>Pseudomonadota</taxon>
        <taxon>Alphaproteobacteria</taxon>
        <taxon>Hyphomicrobiales</taxon>
        <taxon>Phyllobacteriaceae</taxon>
        <taxon>Oryzicola</taxon>
    </lineage>
</organism>
<accession>A0A8J6PYG3</accession>
<dbReference type="RefSeq" id="WP_188166238.1">
    <property type="nucleotide sequence ID" value="NZ_JACVVX010000007.1"/>
</dbReference>
<gene>
    <name evidence="2" type="ORF">ICI42_19275</name>
</gene>
<sequence>MSIIWVKILLTLAVLGFSAVPAIFDSNSTHATNPLWTPHARFHVVWQVVSYVCLGLVSLCLIWTAGVEEGDRLWLAATLCAAPYIGFFTAMASKPLYGGANADANGVPPLRFGRVEMDANVTIFTVATSILAVGIIALLWLGDGK</sequence>
<dbReference type="Proteomes" id="UP000643405">
    <property type="component" value="Unassembled WGS sequence"/>
</dbReference>
<keyword evidence="1" id="KW-0812">Transmembrane</keyword>
<protein>
    <submittedName>
        <fullName evidence="2">Uncharacterized protein</fullName>
    </submittedName>
</protein>
<keyword evidence="3" id="KW-1185">Reference proteome</keyword>
<keyword evidence="1" id="KW-1133">Transmembrane helix</keyword>
<dbReference type="AlphaFoldDB" id="A0A8J6PYG3"/>
<reference evidence="2" key="1">
    <citation type="submission" date="2020-09" db="EMBL/GenBank/DDBJ databases">
        <title>Genome seq and assembly of Tianweitania sp.</title>
        <authorList>
            <person name="Chhetri G."/>
        </authorList>
    </citation>
    <scope>NUCLEOTIDE SEQUENCE</scope>
    <source>
        <strain evidence="2">Rool2</strain>
    </source>
</reference>